<proteinExistence type="predicted"/>
<feature type="compositionally biased region" description="Basic and acidic residues" evidence="1">
    <location>
        <begin position="285"/>
        <end position="299"/>
    </location>
</feature>
<protein>
    <submittedName>
        <fullName evidence="5">Protein kinase domain-containing protein</fullName>
    </submittedName>
</protein>
<evidence type="ECO:0000313" key="4">
    <source>
        <dbReference type="Proteomes" id="UP000275846"/>
    </source>
</evidence>
<feature type="transmembrane region" description="Helical" evidence="2">
    <location>
        <begin position="24"/>
        <end position="44"/>
    </location>
</feature>
<dbReference type="Proteomes" id="UP000275846">
    <property type="component" value="Unassembled WGS sequence"/>
</dbReference>
<feature type="region of interest" description="Disordered" evidence="1">
    <location>
        <begin position="269"/>
        <end position="301"/>
    </location>
</feature>
<dbReference type="EMBL" id="UYSU01036866">
    <property type="protein sequence ID" value="VDL98263.1"/>
    <property type="molecule type" value="Genomic_DNA"/>
</dbReference>
<keyword evidence="4" id="KW-1185">Reference proteome</keyword>
<dbReference type="AlphaFoldDB" id="A0A183T5Y0"/>
<evidence type="ECO:0000313" key="3">
    <source>
        <dbReference type="EMBL" id="VDL98263.1"/>
    </source>
</evidence>
<feature type="region of interest" description="Disordered" evidence="1">
    <location>
        <begin position="723"/>
        <end position="768"/>
    </location>
</feature>
<organism evidence="5">
    <name type="scientific">Schistocephalus solidus</name>
    <name type="common">Tapeworm</name>
    <dbReference type="NCBI Taxonomy" id="70667"/>
    <lineage>
        <taxon>Eukaryota</taxon>
        <taxon>Metazoa</taxon>
        <taxon>Spiralia</taxon>
        <taxon>Lophotrochozoa</taxon>
        <taxon>Platyhelminthes</taxon>
        <taxon>Cestoda</taxon>
        <taxon>Eucestoda</taxon>
        <taxon>Diphyllobothriidea</taxon>
        <taxon>Diphyllobothriidae</taxon>
        <taxon>Schistocephalus</taxon>
    </lineage>
</organism>
<evidence type="ECO:0000256" key="2">
    <source>
        <dbReference type="SAM" id="Phobius"/>
    </source>
</evidence>
<feature type="compositionally biased region" description="Low complexity" evidence="1">
    <location>
        <begin position="743"/>
        <end position="757"/>
    </location>
</feature>
<reference evidence="3 4" key="2">
    <citation type="submission" date="2018-11" db="EMBL/GenBank/DDBJ databases">
        <authorList>
            <consortium name="Pathogen Informatics"/>
        </authorList>
    </citation>
    <scope>NUCLEOTIDE SEQUENCE [LARGE SCALE GENOMIC DNA]</scope>
    <source>
        <strain evidence="3 4">NST_G2</strain>
    </source>
</reference>
<feature type="region of interest" description="Disordered" evidence="1">
    <location>
        <begin position="204"/>
        <end position="246"/>
    </location>
</feature>
<reference evidence="5" key="1">
    <citation type="submission" date="2016-06" db="UniProtKB">
        <authorList>
            <consortium name="WormBaseParasite"/>
        </authorList>
    </citation>
    <scope>IDENTIFICATION</scope>
</reference>
<feature type="transmembrane region" description="Helical" evidence="2">
    <location>
        <begin position="77"/>
        <end position="101"/>
    </location>
</feature>
<accession>A0A183T5Y0</accession>
<sequence>MAFTCLPCSASPDQRCRKSCCLPLWFWSLLCLLSSLTFATILRIHGMSILTTRAAVVNGSADKSFEQRWGKPTGDRVSTIVAIVSLTLWLLSLLILGIAIARPVCRLLRGRVRIRTLARDFYADDPTDSEFPILCAGGRDRCETDGCIGTAATSGCFPPAANSKWPYMGGANGCQTYVRTDITAAATVAATAAAVAAVTAREKHCHSSSRHGKHVWTGQGTPVRNSHPVRRKLDRQRKSNSSRKEDDAIFLDTEDSILLEDGYVRRPKRMKTGRGLTRTNSRNGAELRRQMSRTDDGGVRDSSMPYSMLSDEDDDGILGTESARGLPSIESFSTDACSLNSSDILYRPRSRLAGKNITRVELGLTRADRVAVGDEEKVNQLTAVECQLQRQLLETCLILSMLDSRHGSRQTRFFISVDAINDSMGLNRGSIKKIAAFCRLLEKILFNAPGGNNGAVQWFVNPAIRKTGVEGQDAKDQEENVRKERDACSNLTGDEPVPNVVLMIMCTEGGSLQTLSEFEKQFDFPRVLSNARNDFGLQSAPTLASSVHIKDLPVQRLGIIDFWQIIHDSCHLTVYLDEPTPGQLLLPDVSDITDHGLDQNRLMRMNHAGGGLIQPIEVPADTMSTDRSLLEYFLCDHPLADINCSKLRHLLTHIAFLGRLLKSEGEQAGTLLKPVRTATQCLMRPNFLDVVGAWLCLLLHWPFHTAWLTLFLEEHFSLDERVNSNDQSPAKESHATSTNADQVTLTEGTEEGSGVEVGPPPVRVNPVSPTDTLSALYLRVLER</sequence>
<keyword evidence="2" id="KW-0472">Membrane</keyword>
<dbReference type="STRING" id="70667.A0A183T5Y0"/>
<dbReference type="WBParaSite" id="SSLN_0001232801-mRNA-1">
    <property type="protein sequence ID" value="SSLN_0001232801-mRNA-1"/>
    <property type="gene ID" value="SSLN_0001232801"/>
</dbReference>
<gene>
    <name evidence="3" type="ORF">SSLN_LOCUS11878</name>
</gene>
<keyword evidence="2" id="KW-1133">Transmembrane helix</keyword>
<keyword evidence="2" id="KW-0812">Transmembrane</keyword>
<evidence type="ECO:0000256" key="1">
    <source>
        <dbReference type="SAM" id="MobiDB-lite"/>
    </source>
</evidence>
<dbReference type="OrthoDB" id="6084525at2759"/>
<evidence type="ECO:0000313" key="5">
    <source>
        <dbReference type="WBParaSite" id="SSLN_0001232801-mRNA-1"/>
    </source>
</evidence>
<feature type="compositionally biased region" description="Basic residues" evidence="1">
    <location>
        <begin position="227"/>
        <end position="241"/>
    </location>
</feature>
<feature type="compositionally biased region" description="Basic and acidic residues" evidence="1">
    <location>
        <begin position="723"/>
        <end position="734"/>
    </location>
</feature>
<name>A0A183T5Y0_SCHSO</name>
<feature type="compositionally biased region" description="Basic residues" evidence="1">
    <location>
        <begin position="204"/>
        <end position="214"/>
    </location>
</feature>